<dbReference type="Proteomes" id="UP000824366">
    <property type="component" value="Chromosome"/>
</dbReference>
<evidence type="ECO:0000313" key="2">
    <source>
        <dbReference type="Proteomes" id="UP000824366"/>
    </source>
</evidence>
<evidence type="ECO:0000313" key="1">
    <source>
        <dbReference type="EMBL" id="BCO29672.1"/>
    </source>
</evidence>
<name>A0ABN6DCE4_9BURK</name>
<dbReference type="EMBL" id="AP024238">
    <property type="protein sequence ID" value="BCO29672.1"/>
    <property type="molecule type" value="Genomic_DNA"/>
</dbReference>
<protein>
    <submittedName>
        <fullName evidence="1">Uncharacterized protein</fullName>
    </submittedName>
</protein>
<keyword evidence="2" id="KW-1185">Reference proteome</keyword>
<proteinExistence type="predicted"/>
<organism evidence="1 2">
    <name type="scientific">Rhodoferax lithotrophicus</name>
    <dbReference type="NCBI Taxonomy" id="2798804"/>
    <lineage>
        <taxon>Bacteria</taxon>
        <taxon>Pseudomonadati</taxon>
        <taxon>Pseudomonadota</taxon>
        <taxon>Betaproteobacteria</taxon>
        <taxon>Burkholderiales</taxon>
        <taxon>Comamonadaceae</taxon>
        <taxon>Rhodoferax</taxon>
    </lineage>
</organism>
<gene>
    <name evidence="1" type="ORF">MIZ03_4596</name>
</gene>
<sequence>MDGASNGCANGLCAMADCSHTAAVVPILCSISKGFANSWL</sequence>
<accession>A0ABN6DCE4</accession>
<reference evidence="1 2" key="1">
    <citation type="journal article" date="2021" name="Microbiol. Spectr.">
        <title>A Single Bacterium Capable of Oxidation and Reduction of Iron at Circumneutral pH.</title>
        <authorList>
            <person name="Kato S."/>
            <person name="Ohkuma M."/>
        </authorList>
    </citation>
    <scope>NUCLEOTIDE SEQUENCE [LARGE SCALE GENOMIC DNA]</scope>
    <source>
        <strain evidence="1 2">MIZ03</strain>
    </source>
</reference>